<keyword evidence="12" id="KW-1185">Reference proteome</keyword>
<keyword evidence="7" id="KW-0675">Receptor</keyword>
<dbReference type="GeneTree" id="ENSGT01030000234667"/>
<dbReference type="PROSITE" id="PS50262">
    <property type="entry name" value="G_PROTEIN_RECEP_F1_2"/>
    <property type="match status" value="1"/>
</dbReference>
<evidence type="ECO:0000256" key="2">
    <source>
        <dbReference type="ARBA" id="ARBA00022475"/>
    </source>
</evidence>
<comment type="subcellular location">
    <subcellularLocation>
        <location evidence="1">Cell membrane</location>
        <topology evidence="1">Multi-pass membrane protein</topology>
    </subcellularLocation>
</comment>
<dbReference type="InterPro" id="IPR000276">
    <property type="entry name" value="GPCR_Rhodpsn"/>
</dbReference>
<evidence type="ECO:0000256" key="6">
    <source>
        <dbReference type="ARBA" id="ARBA00023136"/>
    </source>
</evidence>
<keyword evidence="5" id="KW-0297">G-protein coupled receptor</keyword>
<dbReference type="GO" id="GO:0016493">
    <property type="term" value="F:C-C chemokine receptor activity"/>
    <property type="evidence" value="ECO:0007669"/>
    <property type="project" value="TreeGrafter"/>
</dbReference>
<keyword evidence="6 9" id="KW-0472">Membrane</keyword>
<evidence type="ECO:0000259" key="10">
    <source>
        <dbReference type="PROSITE" id="PS50262"/>
    </source>
</evidence>
<evidence type="ECO:0000256" key="4">
    <source>
        <dbReference type="ARBA" id="ARBA00022989"/>
    </source>
</evidence>
<dbReference type="OMA" id="WCFSKKY"/>
<feature type="transmembrane region" description="Helical" evidence="9">
    <location>
        <begin position="247"/>
        <end position="265"/>
    </location>
</feature>
<dbReference type="GO" id="GO:0019722">
    <property type="term" value="P:calcium-mediated signaling"/>
    <property type="evidence" value="ECO:0007669"/>
    <property type="project" value="TreeGrafter"/>
</dbReference>
<evidence type="ECO:0000313" key="12">
    <source>
        <dbReference type="Proteomes" id="UP000694546"/>
    </source>
</evidence>
<dbReference type="PANTHER" id="PTHR10489">
    <property type="entry name" value="CELL ADHESION MOLECULE"/>
    <property type="match status" value="1"/>
</dbReference>
<proteinExistence type="predicted"/>
<dbReference type="GO" id="GO:0006955">
    <property type="term" value="P:immune response"/>
    <property type="evidence" value="ECO:0007669"/>
    <property type="project" value="TreeGrafter"/>
</dbReference>
<keyword evidence="2" id="KW-1003">Cell membrane</keyword>
<feature type="transmembrane region" description="Helical" evidence="9">
    <location>
        <begin position="116"/>
        <end position="136"/>
    </location>
</feature>
<dbReference type="PRINTS" id="PR00657">
    <property type="entry name" value="CCCHEMOKINER"/>
</dbReference>
<dbReference type="GO" id="GO:0060326">
    <property type="term" value="P:cell chemotaxis"/>
    <property type="evidence" value="ECO:0007669"/>
    <property type="project" value="TreeGrafter"/>
</dbReference>
<evidence type="ECO:0000313" key="11">
    <source>
        <dbReference type="Ensembl" id="ENSGMOP00000037438.1"/>
    </source>
</evidence>
<feature type="transmembrane region" description="Helical" evidence="9">
    <location>
        <begin position="75"/>
        <end position="96"/>
    </location>
</feature>
<organism evidence="11 12">
    <name type="scientific">Gadus morhua</name>
    <name type="common">Atlantic cod</name>
    <dbReference type="NCBI Taxonomy" id="8049"/>
    <lineage>
        <taxon>Eukaryota</taxon>
        <taxon>Metazoa</taxon>
        <taxon>Chordata</taxon>
        <taxon>Craniata</taxon>
        <taxon>Vertebrata</taxon>
        <taxon>Euteleostomi</taxon>
        <taxon>Actinopterygii</taxon>
        <taxon>Neopterygii</taxon>
        <taxon>Teleostei</taxon>
        <taxon>Neoteleostei</taxon>
        <taxon>Acanthomorphata</taxon>
        <taxon>Zeiogadaria</taxon>
        <taxon>Gadariae</taxon>
        <taxon>Gadiformes</taxon>
        <taxon>Gadoidei</taxon>
        <taxon>Gadidae</taxon>
        <taxon>Gadus</taxon>
    </lineage>
</organism>
<evidence type="ECO:0000256" key="7">
    <source>
        <dbReference type="ARBA" id="ARBA00023170"/>
    </source>
</evidence>
<feature type="transmembrane region" description="Helical" evidence="9">
    <location>
        <begin position="43"/>
        <end position="66"/>
    </location>
</feature>
<reference evidence="11" key="2">
    <citation type="submission" date="2025-09" db="UniProtKB">
        <authorList>
            <consortium name="Ensembl"/>
        </authorList>
    </citation>
    <scope>IDENTIFICATION</scope>
</reference>
<keyword evidence="3 9" id="KW-0812">Transmembrane</keyword>
<evidence type="ECO:0000256" key="9">
    <source>
        <dbReference type="SAM" id="Phobius"/>
    </source>
</evidence>
<dbReference type="GO" id="GO:0009897">
    <property type="term" value="C:external side of plasma membrane"/>
    <property type="evidence" value="ECO:0007669"/>
    <property type="project" value="TreeGrafter"/>
</dbReference>
<name>A0A8C5AUA3_GADMO</name>
<evidence type="ECO:0000256" key="5">
    <source>
        <dbReference type="ARBA" id="ARBA00023040"/>
    </source>
</evidence>
<dbReference type="SUPFAM" id="SSF81321">
    <property type="entry name" value="Family A G protein-coupled receptor-like"/>
    <property type="match status" value="1"/>
</dbReference>
<dbReference type="OrthoDB" id="9828427at2759"/>
<reference evidence="11" key="1">
    <citation type="submission" date="2025-08" db="UniProtKB">
        <authorList>
            <consortium name="Ensembl"/>
        </authorList>
    </citation>
    <scope>IDENTIFICATION</scope>
</reference>
<dbReference type="Ensembl" id="ENSGMOT00000076578.1">
    <property type="protein sequence ID" value="ENSGMOP00000037438.1"/>
    <property type="gene ID" value="ENSGMOG00000034961.1"/>
</dbReference>
<feature type="transmembrane region" description="Helical" evidence="9">
    <location>
        <begin position="210"/>
        <end position="235"/>
    </location>
</feature>
<dbReference type="InterPro" id="IPR000355">
    <property type="entry name" value="Chemokine_rcpt"/>
</dbReference>
<dbReference type="GO" id="GO:0019957">
    <property type="term" value="F:C-C chemokine binding"/>
    <property type="evidence" value="ECO:0007669"/>
    <property type="project" value="TreeGrafter"/>
</dbReference>
<evidence type="ECO:0000256" key="8">
    <source>
        <dbReference type="ARBA" id="ARBA00023224"/>
    </source>
</evidence>
<evidence type="ECO:0000256" key="3">
    <source>
        <dbReference type="ARBA" id="ARBA00022692"/>
    </source>
</evidence>
<accession>A0A8C5AUA3</accession>
<dbReference type="Proteomes" id="UP000694546">
    <property type="component" value="Chromosome 5"/>
</dbReference>
<dbReference type="GO" id="GO:0007204">
    <property type="term" value="P:positive regulation of cytosolic calcium ion concentration"/>
    <property type="evidence" value="ECO:0007669"/>
    <property type="project" value="TreeGrafter"/>
</dbReference>
<dbReference type="Pfam" id="PF00001">
    <property type="entry name" value="7tm_1"/>
    <property type="match status" value="1"/>
</dbReference>
<dbReference type="InterPro" id="IPR050119">
    <property type="entry name" value="CCR1-9-like"/>
</dbReference>
<keyword evidence="8" id="KW-0807">Transducer</keyword>
<dbReference type="PRINTS" id="PR00237">
    <property type="entry name" value="GPCRRHODOPSN"/>
</dbReference>
<keyword evidence="4 9" id="KW-1133">Transmembrane helix</keyword>
<dbReference type="InterPro" id="IPR017452">
    <property type="entry name" value="GPCR_Rhodpsn_7TM"/>
</dbReference>
<evidence type="ECO:0000256" key="1">
    <source>
        <dbReference type="ARBA" id="ARBA00004651"/>
    </source>
</evidence>
<dbReference type="PANTHER" id="PTHR10489:SF943">
    <property type="entry name" value="C-C CHEMOKINE RECEPTOR TYPE 6"/>
    <property type="match status" value="1"/>
</dbReference>
<dbReference type="AlphaFoldDB" id="A0A8C5AUA3"/>
<feature type="transmembrane region" description="Helical" evidence="9">
    <location>
        <begin position="157"/>
        <end position="176"/>
    </location>
</feature>
<dbReference type="Gene3D" id="1.20.1070.10">
    <property type="entry name" value="Rhodopsin 7-helix transmembrane proteins"/>
    <property type="match status" value="1"/>
</dbReference>
<feature type="transmembrane region" description="Helical" evidence="9">
    <location>
        <begin position="297"/>
        <end position="315"/>
    </location>
</feature>
<sequence length="368" mass="40510">MTSSMLNTTTSDYSYDDWGTLQPENDDICPLDPDPDGTLVQTYVHSFICVFGLMGNLLVIVTYAFYKRSRTMTDLFLLNVAVADLLFVATLPLTIYNEQLGWPMAPGACKAARGLYSINLYSGMLLLACVGGDRYVAIVHARRSFGAGSRSLIQRRLVCGAVWGLAVALSLPTLIYTERIEEADLLRDEAVSVTCALNFDGKLMKVLVPALQVGVGFLLPLALMAFCYGSVLRCLFRAQDGGQRRKAVRVVLAVVVVFVVCHLPYNAALLSHTAGLFRERSCEAERRKLSVMAFSRSVAYLHCCLNPVLYAFVGVKFRRHFRKILQDTWCLGKRFVQPGCSSSNAATSVYVLGRRSTSVSQNGSSFSV</sequence>
<protein>
    <submittedName>
        <fullName evidence="11">Chemokine (C-C motif) receptor 6b</fullName>
    </submittedName>
</protein>
<feature type="domain" description="G-protein coupled receptors family 1 profile" evidence="10">
    <location>
        <begin position="55"/>
        <end position="310"/>
    </location>
</feature>
<gene>
    <name evidence="11" type="primary">ccr6b</name>
</gene>